<dbReference type="Gene3D" id="3.30.230.10">
    <property type="match status" value="1"/>
</dbReference>
<comment type="catalytic activity">
    <reaction evidence="1">
        <text>Hydrolysis of proteins in presence of ATP.</text>
        <dbReference type="EC" id="3.4.21.53"/>
    </reaction>
</comment>
<evidence type="ECO:0000313" key="4">
    <source>
        <dbReference type="Proteomes" id="UP000320791"/>
    </source>
</evidence>
<dbReference type="GO" id="GO:0030163">
    <property type="term" value="P:protein catabolic process"/>
    <property type="evidence" value="ECO:0007669"/>
    <property type="project" value="InterPro"/>
</dbReference>
<proteinExistence type="inferred from homology"/>
<dbReference type="InterPro" id="IPR020568">
    <property type="entry name" value="Ribosomal_Su5_D2-typ_SF"/>
</dbReference>
<keyword evidence="1" id="KW-0378">Hydrolase</keyword>
<feature type="active site" evidence="1">
    <location>
        <position position="244"/>
    </location>
</feature>
<name>A0A5C5ULE6_9CORY</name>
<evidence type="ECO:0000313" key="3">
    <source>
        <dbReference type="EMBL" id="TWT26856.1"/>
    </source>
</evidence>
<dbReference type="Pfam" id="PF05362">
    <property type="entry name" value="Lon_C"/>
    <property type="match status" value="1"/>
</dbReference>
<dbReference type="PROSITE" id="PS51786">
    <property type="entry name" value="LON_PROTEOLYTIC"/>
    <property type="match status" value="1"/>
</dbReference>
<dbReference type="InterPro" id="IPR027065">
    <property type="entry name" value="Lon_Prtase"/>
</dbReference>
<dbReference type="EC" id="3.4.21.53" evidence="1"/>
<comment type="caution">
    <text evidence="3">The sequence shown here is derived from an EMBL/GenBank/DDBJ whole genome shotgun (WGS) entry which is preliminary data.</text>
</comment>
<protein>
    <recommendedName>
        <fullName evidence="1">endopeptidase La</fullName>
        <ecNumber evidence="1">3.4.21.53</ecNumber>
    </recommendedName>
</protein>
<dbReference type="GO" id="GO:0004252">
    <property type="term" value="F:serine-type endopeptidase activity"/>
    <property type="evidence" value="ECO:0007669"/>
    <property type="project" value="UniProtKB-UniRule"/>
</dbReference>
<dbReference type="Pfam" id="PF13180">
    <property type="entry name" value="PDZ_2"/>
    <property type="match status" value="1"/>
</dbReference>
<feature type="domain" description="Lon proteolytic" evidence="2">
    <location>
        <begin position="238"/>
        <end position="337"/>
    </location>
</feature>
<evidence type="ECO:0000256" key="1">
    <source>
        <dbReference type="PROSITE-ProRule" id="PRU01122"/>
    </source>
</evidence>
<dbReference type="InterPro" id="IPR008269">
    <property type="entry name" value="Lon_proteolytic"/>
</dbReference>
<accession>A0A5C5ULE6</accession>
<dbReference type="Proteomes" id="UP000320791">
    <property type="component" value="Unassembled WGS sequence"/>
</dbReference>
<dbReference type="PANTHER" id="PTHR10046">
    <property type="entry name" value="ATP DEPENDENT LON PROTEASE FAMILY MEMBER"/>
    <property type="match status" value="1"/>
</dbReference>
<dbReference type="GO" id="GO:0005524">
    <property type="term" value="F:ATP binding"/>
    <property type="evidence" value="ECO:0007669"/>
    <property type="project" value="InterPro"/>
</dbReference>
<dbReference type="EMBL" id="VOHM01000006">
    <property type="protein sequence ID" value="TWT26856.1"/>
    <property type="molecule type" value="Genomic_DNA"/>
</dbReference>
<comment type="similarity">
    <text evidence="1">Belongs to the peptidase S16 family.</text>
</comment>
<keyword evidence="4" id="KW-1185">Reference proteome</keyword>
<sequence>MPVAAFTTLVVADHIPGTDIPLTVPYAAEGPGPSFNTLGDVDGVEVVDIEGADVDDTHGNLNMTTVSVRHGMSLSQAIVRWLTTDDTLVPIEQIFPPELTEEEVRNQNSMAFSASGSTATLAAMQYLQRPVEVTVAEVQQDSAAARVIASGDVITSIDGIPTDKPALVRAFVQKHKPGDTVRVGLRKDSDAAKEGEKGAATTVEVKLGKHPDDPNVALLGVTMTTQPADGVRVKYNLEEVGGPSAGLMFTLAVIDKLSPGDLNGGKFVAGTGTISEDGKVGPIGGIEHKVRSAQGLGAEVFLAPEANCKEAVSRDTGDMVVLKITDLDQAIQQLKNYSDGAEVETCS</sequence>
<dbReference type="SUPFAM" id="SSF50156">
    <property type="entry name" value="PDZ domain-like"/>
    <property type="match status" value="1"/>
</dbReference>
<organism evidence="3 4">
    <name type="scientific">Corynebacterium canis</name>
    <dbReference type="NCBI Taxonomy" id="679663"/>
    <lineage>
        <taxon>Bacteria</taxon>
        <taxon>Bacillati</taxon>
        <taxon>Actinomycetota</taxon>
        <taxon>Actinomycetes</taxon>
        <taxon>Mycobacteriales</taxon>
        <taxon>Corynebacteriaceae</taxon>
        <taxon>Corynebacterium</taxon>
    </lineage>
</organism>
<keyword evidence="1" id="KW-0645">Protease</keyword>
<evidence type="ECO:0000259" key="2">
    <source>
        <dbReference type="PROSITE" id="PS51786"/>
    </source>
</evidence>
<dbReference type="InterPro" id="IPR001478">
    <property type="entry name" value="PDZ"/>
</dbReference>
<dbReference type="InterPro" id="IPR036034">
    <property type="entry name" value="PDZ_sf"/>
</dbReference>
<gene>
    <name evidence="3" type="ORF">FRX94_03875</name>
</gene>
<feature type="active site" evidence="1">
    <location>
        <position position="289"/>
    </location>
</feature>
<keyword evidence="1" id="KW-0720">Serine protease</keyword>
<dbReference type="OrthoDB" id="2356897at2"/>
<dbReference type="SMART" id="SM00228">
    <property type="entry name" value="PDZ"/>
    <property type="match status" value="1"/>
</dbReference>
<dbReference type="GO" id="GO:0006508">
    <property type="term" value="P:proteolysis"/>
    <property type="evidence" value="ECO:0007669"/>
    <property type="project" value="UniProtKB-KW"/>
</dbReference>
<dbReference type="AlphaFoldDB" id="A0A5C5ULE6"/>
<dbReference type="InterPro" id="IPR014721">
    <property type="entry name" value="Ribsml_uS5_D2-typ_fold_subgr"/>
</dbReference>
<dbReference type="GO" id="GO:0004176">
    <property type="term" value="F:ATP-dependent peptidase activity"/>
    <property type="evidence" value="ECO:0007669"/>
    <property type="project" value="UniProtKB-UniRule"/>
</dbReference>
<reference evidence="3 4" key="1">
    <citation type="submission" date="2019-08" db="EMBL/GenBank/DDBJ databases">
        <authorList>
            <person name="Lei W."/>
        </authorList>
    </citation>
    <scope>NUCLEOTIDE SEQUENCE [LARGE SCALE GENOMIC DNA]</scope>
    <source>
        <strain evidence="3 4">CCUG 58627</strain>
    </source>
</reference>
<dbReference type="SUPFAM" id="SSF54211">
    <property type="entry name" value="Ribosomal protein S5 domain 2-like"/>
    <property type="match status" value="1"/>
</dbReference>